<dbReference type="PANTHER" id="PTHR42770">
    <property type="entry name" value="AMINO ACID TRANSPORTER-RELATED"/>
    <property type="match status" value="1"/>
</dbReference>
<name>F6BCH5_METIK</name>
<dbReference type="EMBL" id="CP002737">
    <property type="protein sequence ID" value="AEF96186.1"/>
    <property type="molecule type" value="Genomic_DNA"/>
</dbReference>
<organism evidence="8">
    <name type="scientific">Methanotorris igneus (strain DSM 5666 / JCM 11834 / Kol 5)</name>
    <dbReference type="NCBI Taxonomy" id="880724"/>
    <lineage>
        <taxon>Archaea</taxon>
        <taxon>Methanobacteriati</taxon>
        <taxon>Methanobacteriota</taxon>
        <taxon>Methanomada group</taxon>
        <taxon>Methanococci</taxon>
        <taxon>Methanococcales</taxon>
        <taxon>Methanocaldococcaceae</taxon>
        <taxon>Methanotorris</taxon>
    </lineage>
</organism>
<evidence type="ECO:0000256" key="2">
    <source>
        <dbReference type="ARBA" id="ARBA00022475"/>
    </source>
</evidence>
<comment type="subcellular location">
    <subcellularLocation>
        <location evidence="1">Cell membrane</location>
        <topology evidence="1">Multi-pass membrane protein</topology>
    </subcellularLocation>
</comment>
<dbReference type="GO" id="GO:0022857">
    <property type="term" value="F:transmembrane transporter activity"/>
    <property type="evidence" value="ECO:0007669"/>
    <property type="project" value="InterPro"/>
</dbReference>
<evidence type="ECO:0000313" key="7">
    <source>
        <dbReference type="EMBL" id="AEF96186.1"/>
    </source>
</evidence>
<evidence type="ECO:0000256" key="3">
    <source>
        <dbReference type="ARBA" id="ARBA00022692"/>
    </source>
</evidence>
<dbReference type="GO" id="GO:0005886">
    <property type="term" value="C:plasma membrane"/>
    <property type="evidence" value="ECO:0007669"/>
    <property type="project" value="UniProtKB-SubCell"/>
</dbReference>
<dbReference type="GeneID" id="10643475"/>
<keyword evidence="5 6" id="KW-0472">Membrane</keyword>
<evidence type="ECO:0000256" key="5">
    <source>
        <dbReference type="ARBA" id="ARBA00023136"/>
    </source>
</evidence>
<feature type="transmembrane region" description="Helical" evidence="6">
    <location>
        <begin position="351"/>
        <end position="372"/>
    </location>
</feature>
<dbReference type="AlphaFoldDB" id="F6BCH5"/>
<keyword evidence="8" id="KW-1185">Reference proteome</keyword>
<dbReference type="Gene3D" id="1.20.1740.10">
    <property type="entry name" value="Amino acid/polyamine transporter I"/>
    <property type="match status" value="1"/>
</dbReference>
<keyword evidence="3 6" id="KW-0812">Transmembrane</keyword>
<evidence type="ECO:0000256" key="1">
    <source>
        <dbReference type="ARBA" id="ARBA00004651"/>
    </source>
</evidence>
<reference evidence="7 8" key="1">
    <citation type="submission" date="2011-05" db="EMBL/GenBank/DDBJ databases">
        <title>Complete sequence of Methanotorris igneus Kol 5.</title>
        <authorList>
            <consortium name="US DOE Joint Genome Institute"/>
            <person name="Lucas S."/>
            <person name="Han J."/>
            <person name="Lapidus A."/>
            <person name="Cheng J.-F."/>
            <person name="Goodwin L."/>
            <person name="Pitluck S."/>
            <person name="Peters L."/>
            <person name="Mikhailova N."/>
            <person name="Chertkov O."/>
            <person name="Han C."/>
            <person name="Tapia R."/>
            <person name="Land M."/>
            <person name="Hauser L."/>
            <person name="Kyrpides N."/>
            <person name="Ivanova N."/>
            <person name="Pagani I."/>
            <person name="Sieprawska-Lupa M."/>
            <person name="Whitman W."/>
            <person name="Woyke T."/>
        </authorList>
    </citation>
    <scope>NUCLEOTIDE SEQUENCE [LARGE SCALE GENOMIC DNA]</scope>
    <source>
        <strain evidence="8">DSM 5666 / JCM 11834 / Kol 5</strain>
    </source>
</reference>
<gene>
    <name evidence="7" type="ordered locus">Metig_0636</name>
</gene>
<dbReference type="PANTHER" id="PTHR42770:SF11">
    <property type="entry name" value="INNER MEMBRANE TRANSPORT PROTEIN YBAT"/>
    <property type="match status" value="1"/>
</dbReference>
<feature type="transmembrane region" description="Helical" evidence="6">
    <location>
        <begin position="9"/>
        <end position="32"/>
    </location>
</feature>
<feature type="transmembrane region" description="Helical" evidence="6">
    <location>
        <begin position="321"/>
        <end position="339"/>
    </location>
</feature>
<feature type="transmembrane region" description="Helical" evidence="6">
    <location>
        <begin position="138"/>
        <end position="155"/>
    </location>
</feature>
<dbReference type="STRING" id="880724.Metig_0636"/>
<dbReference type="KEGG" id="mig:Metig_0636"/>
<feature type="transmembrane region" description="Helical" evidence="6">
    <location>
        <begin position="175"/>
        <end position="192"/>
    </location>
</feature>
<dbReference type="Pfam" id="PF13520">
    <property type="entry name" value="AA_permease_2"/>
    <property type="match status" value="1"/>
</dbReference>
<proteinExistence type="predicted"/>
<accession>F6BCH5</accession>
<evidence type="ECO:0000256" key="6">
    <source>
        <dbReference type="SAM" id="Phobius"/>
    </source>
</evidence>
<feature type="transmembrane region" description="Helical" evidence="6">
    <location>
        <begin position="249"/>
        <end position="276"/>
    </location>
</feature>
<dbReference type="InterPro" id="IPR002293">
    <property type="entry name" value="AA/rel_permease1"/>
</dbReference>
<evidence type="ECO:0000313" key="8">
    <source>
        <dbReference type="Proteomes" id="UP000009227"/>
    </source>
</evidence>
<dbReference type="RefSeq" id="WP_013798791.1">
    <property type="nucleotide sequence ID" value="NC_015562.1"/>
</dbReference>
<feature type="transmembrane region" description="Helical" evidence="6">
    <location>
        <begin position="204"/>
        <end position="229"/>
    </location>
</feature>
<dbReference type="Proteomes" id="UP000009227">
    <property type="component" value="Chromosome"/>
</dbReference>
<dbReference type="HOGENOM" id="CLU_743174_0_0_2"/>
<feature type="transmembrane region" description="Helical" evidence="6">
    <location>
        <begin position="113"/>
        <end position="131"/>
    </location>
</feature>
<keyword evidence="2" id="KW-1003">Cell membrane</keyword>
<dbReference type="PIRSF" id="PIRSF006060">
    <property type="entry name" value="AA_transporter"/>
    <property type="match status" value="1"/>
</dbReference>
<dbReference type="InterPro" id="IPR050367">
    <property type="entry name" value="APC_superfamily"/>
</dbReference>
<evidence type="ECO:0000256" key="4">
    <source>
        <dbReference type="ARBA" id="ARBA00022989"/>
    </source>
</evidence>
<sequence length="375" mass="41729">MKYLTLKDAVFLTITSIIGGGIFVLSPLTYLIAGKCAIYGWILVLMISMVLVLPFAYATTKITKSGGPYKYVMRIFGKKVGTIFAYTLWFAGVTAISAVVSFFSIIFNIYFNFEYVGIVLVIFLTLLIINGVKVVGNFLRIFGTLTVITLLFIIFSNKFDLSVFDAKVNLFKVLVTSYFGLWTMTGWEGISIPSEAFKNPERDIGYGLIIGTFIIGILYLLYTLVVISSNITYSELGDVIGALIGNNSLIWVCILLIIGGCVFSWLFSLGWMPYALSHDKIFIPKFSDAFVKLRKGIPTNGVLLNSFIIATLSIYPSKTLVDLGMFLTLISYFVLYLSVFKEKVSAFKIKFVSLLAAVITLLIIAFRVYLLFNGK</sequence>
<keyword evidence="4 6" id="KW-1133">Transmembrane helix</keyword>
<feature type="transmembrane region" description="Helical" evidence="6">
    <location>
        <begin position="38"/>
        <end position="59"/>
    </location>
</feature>
<protein>
    <submittedName>
        <fullName evidence="7">Amino acid permease-associated region</fullName>
    </submittedName>
</protein>
<dbReference type="OrthoDB" id="65658at2157"/>
<feature type="transmembrane region" description="Helical" evidence="6">
    <location>
        <begin position="80"/>
        <end position="107"/>
    </location>
</feature>